<keyword evidence="19" id="KW-0496">Mitochondrion</keyword>
<evidence type="ECO:0000256" key="8">
    <source>
        <dbReference type="ARBA" id="ARBA00022454"/>
    </source>
</evidence>
<dbReference type="PIRSF" id="PIRSF000459">
    <property type="entry name" value="TGM_EBP42"/>
    <property type="match status" value="1"/>
</dbReference>
<evidence type="ECO:0000256" key="24">
    <source>
        <dbReference type="ARBA" id="ARBA00024222"/>
    </source>
</evidence>
<comment type="catalytic activity">
    <reaction evidence="26">
        <text>L-glutaminyl-[protein] + L-lysyl-[protein] = [protein]-L-lysyl-N(6)-5-L-glutamyl-[protein] + NH4(+)</text>
        <dbReference type="Rhea" id="RHEA:54816"/>
        <dbReference type="Rhea" id="RHEA-COMP:9752"/>
        <dbReference type="Rhea" id="RHEA-COMP:10207"/>
        <dbReference type="Rhea" id="RHEA-COMP:14005"/>
        <dbReference type="ChEBI" id="CHEBI:28938"/>
        <dbReference type="ChEBI" id="CHEBI:29969"/>
        <dbReference type="ChEBI" id="CHEBI:30011"/>
        <dbReference type="ChEBI" id="CHEBI:138370"/>
        <dbReference type="EC" id="2.3.2.13"/>
    </reaction>
    <physiologicalReaction direction="left-to-right" evidence="26">
        <dbReference type="Rhea" id="RHEA:54817"/>
    </physiologicalReaction>
</comment>
<dbReference type="GO" id="GO:0008233">
    <property type="term" value="F:peptidase activity"/>
    <property type="evidence" value="ECO:0007669"/>
    <property type="project" value="UniProtKB-KW"/>
</dbReference>
<evidence type="ECO:0000256" key="41">
    <source>
        <dbReference type="PIRSR" id="PIRSR000459-1"/>
    </source>
</evidence>
<evidence type="ECO:0000256" key="18">
    <source>
        <dbReference type="ARBA" id="ARBA00022837"/>
    </source>
</evidence>
<feature type="binding site" evidence="42">
    <location>
        <position position="477"/>
    </location>
    <ligand>
        <name>Ca(2+)</name>
        <dbReference type="ChEBI" id="CHEBI:29108"/>
    </ligand>
</feature>
<evidence type="ECO:0000256" key="5">
    <source>
        <dbReference type="ARBA" id="ARBA00004498"/>
    </source>
</evidence>
<evidence type="ECO:0000256" key="22">
    <source>
        <dbReference type="ARBA" id="ARBA00023242"/>
    </source>
</evidence>
<dbReference type="Pfam" id="PF01841">
    <property type="entry name" value="Transglut_core"/>
    <property type="match status" value="1"/>
</dbReference>
<dbReference type="PANTHER" id="PTHR11590">
    <property type="entry name" value="PROTEIN-GLUTAMINE GAMMA-GLUTAMYLTRANSFERASE"/>
    <property type="match status" value="1"/>
</dbReference>
<evidence type="ECO:0000256" key="34">
    <source>
        <dbReference type="ARBA" id="ARBA00042912"/>
    </source>
</evidence>
<evidence type="ECO:0000256" key="43">
    <source>
        <dbReference type="SAM" id="SignalP"/>
    </source>
</evidence>
<comment type="catalytic activity">
    <reaction evidence="25">
        <text>L-glutaminyl-[protein] + serotonin = 5-serotonyl-L-glutamyl-[protein] + NH4(+)</text>
        <dbReference type="Rhea" id="RHEA:66552"/>
        <dbReference type="Rhea" id="RHEA-COMP:10207"/>
        <dbReference type="Rhea" id="RHEA-COMP:17052"/>
        <dbReference type="ChEBI" id="CHEBI:28938"/>
        <dbReference type="ChEBI" id="CHEBI:30011"/>
        <dbReference type="ChEBI" id="CHEBI:167174"/>
        <dbReference type="ChEBI" id="CHEBI:350546"/>
    </reaction>
    <physiologicalReaction direction="left-to-right" evidence="25">
        <dbReference type="Rhea" id="RHEA:66553"/>
    </physiologicalReaction>
</comment>
<comment type="cofactor">
    <cofactor evidence="42">
        <name>Ca(2+)</name>
        <dbReference type="ChEBI" id="CHEBI:29108"/>
    </cofactor>
    <text evidence="42">Binds 1 Ca(2+) ion per subunit.</text>
</comment>
<evidence type="ECO:0000256" key="27">
    <source>
        <dbReference type="ARBA" id="ARBA00039019"/>
    </source>
</evidence>
<evidence type="ECO:0000313" key="45">
    <source>
        <dbReference type="Proteomes" id="UP000189705"/>
    </source>
</evidence>
<comment type="catalytic activity">
    <reaction evidence="38">
        <text>L-glutaminyl-[protein] + histamine = 5-histaminyl-L-glutamyl-[protein] + NH4(+)</text>
        <dbReference type="Rhea" id="RHEA:66564"/>
        <dbReference type="Rhea" id="RHEA-COMP:10207"/>
        <dbReference type="Rhea" id="RHEA-COMP:17056"/>
        <dbReference type="ChEBI" id="CHEBI:28938"/>
        <dbReference type="ChEBI" id="CHEBI:30011"/>
        <dbReference type="ChEBI" id="CHEBI:58432"/>
        <dbReference type="ChEBI" id="CHEBI:167179"/>
    </reaction>
    <physiologicalReaction direction="left-to-right" evidence="38">
        <dbReference type="Rhea" id="RHEA:66565"/>
    </physiologicalReaction>
</comment>
<keyword evidence="14" id="KW-0808">Transferase</keyword>
<keyword evidence="43" id="KW-0732">Signal</keyword>
<dbReference type="SUPFAM" id="SSF81296">
    <property type="entry name" value="E set domains"/>
    <property type="match status" value="1"/>
</dbReference>
<dbReference type="GO" id="GO:0046872">
    <property type="term" value="F:metal ion binding"/>
    <property type="evidence" value="ECO:0007669"/>
    <property type="project" value="UniProtKB-KW"/>
</dbReference>
<dbReference type="GO" id="GO:0005525">
    <property type="term" value="F:GTP binding"/>
    <property type="evidence" value="ECO:0007669"/>
    <property type="project" value="UniProtKB-KW"/>
</dbReference>
<reference evidence="46" key="1">
    <citation type="submission" date="2025-08" db="UniProtKB">
        <authorList>
            <consortium name="RefSeq"/>
        </authorList>
    </citation>
    <scope>IDENTIFICATION</scope>
</reference>
<feature type="active site" evidence="41">
    <location>
        <position position="308"/>
    </location>
</feature>
<dbReference type="InterPro" id="IPR002931">
    <property type="entry name" value="Transglutaminase-like"/>
</dbReference>
<evidence type="ECO:0000256" key="2">
    <source>
        <dbReference type="ARBA" id="ARBA00004173"/>
    </source>
</evidence>
<evidence type="ECO:0000256" key="21">
    <source>
        <dbReference type="ARBA" id="ARBA00023136"/>
    </source>
</evidence>
<dbReference type="FunFam" id="2.60.40.10:FF:001042">
    <property type="entry name" value="Protein-glutamine gamma-glutamyltransferase 2"/>
    <property type="match status" value="1"/>
</dbReference>
<comment type="similarity">
    <text evidence="7">Belongs to the transglutaminase superfamily. Transglutaminase family.</text>
</comment>
<evidence type="ECO:0000256" key="29">
    <source>
        <dbReference type="ARBA" id="ARBA00041650"/>
    </source>
</evidence>
<dbReference type="GO" id="GO:0005694">
    <property type="term" value="C:chromosome"/>
    <property type="evidence" value="ECO:0007669"/>
    <property type="project" value="UniProtKB-SubCell"/>
</dbReference>
<dbReference type="InterPro" id="IPR001102">
    <property type="entry name" value="Transglutaminase_N"/>
</dbReference>
<keyword evidence="10" id="KW-0963">Cytoplasm</keyword>
<proteinExistence type="inferred from homology"/>
<evidence type="ECO:0000256" key="38">
    <source>
        <dbReference type="ARBA" id="ARBA00047876"/>
    </source>
</evidence>
<keyword evidence="11" id="KW-0964">Secreted</keyword>
<dbReference type="PROSITE" id="PS00547">
    <property type="entry name" value="TRANSGLUTAMINASES"/>
    <property type="match status" value="1"/>
</dbReference>
<evidence type="ECO:0000256" key="9">
    <source>
        <dbReference type="ARBA" id="ARBA00022475"/>
    </source>
</evidence>
<evidence type="ECO:0000256" key="36">
    <source>
        <dbReference type="ARBA" id="ARBA00043138"/>
    </source>
</evidence>
<evidence type="ECO:0000256" key="12">
    <source>
        <dbReference type="ARBA" id="ARBA00022530"/>
    </source>
</evidence>
<keyword evidence="8" id="KW-0158">Chromosome</keyword>
<dbReference type="STRING" id="38654.A0A3Q0H7B1"/>
<dbReference type="GO" id="GO:0005829">
    <property type="term" value="C:cytosol"/>
    <property type="evidence" value="ECO:0007669"/>
    <property type="project" value="UniProtKB-SubCell"/>
</dbReference>
<dbReference type="GO" id="GO:0005739">
    <property type="term" value="C:mitochondrion"/>
    <property type="evidence" value="ECO:0007669"/>
    <property type="project" value="UniProtKB-SubCell"/>
</dbReference>
<feature type="binding site" evidence="42">
    <location>
        <position position="482"/>
    </location>
    <ligand>
        <name>Ca(2+)</name>
        <dbReference type="ChEBI" id="CHEBI:29108"/>
    </ligand>
</feature>
<keyword evidence="21" id="KW-0472">Membrane</keyword>
<evidence type="ECO:0000256" key="14">
    <source>
        <dbReference type="ARBA" id="ARBA00022679"/>
    </source>
</evidence>
<dbReference type="GO" id="GO:0005886">
    <property type="term" value="C:plasma membrane"/>
    <property type="evidence" value="ECO:0007669"/>
    <property type="project" value="UniProtKB-SubCell"/>
</dbReference>
<gene>
    <name evidence="46" type="primary">TGM2</name>
</gene>
<protein>
    <recommendedName>
        <fullName evidence="28">Protein-glutamine gamma-glutamyltransferase 2</fullName>
        <ecNumber evidence="24">2.3.2.13</ecNumber>
        <ecNumber evidence="27">3.5.1.44</ecNumber>
    </recommendedName>
    <alternativeName>
        <fullName evidence="31">Isopeptidase TGM2</fullName>
    </alternativeName>
    <alternativeName>
        <fullName evidence="33">Protein-glutamine deamidase TGM2</fullName>
    </alternativeName>
    <alternativeName>
        <fullName evidence="32">Protein-glutamine dopaminyltransferase TGM2</fullName>
    </alternativeName>
    <alternativeName>
        <fullName evidence="35">Protein-glutamine histaminyltransferase TGM2</fullName>
    </alternativeName>
    <alternativeName>
        <fullName evidence="36">Protein-glutamine noradrenalinyltransferase TGM2</fullName>
    </alternativeName>
    <alternativeName>
        <fullName evidence="34">Protein-glutamine serotonyltransferase TGM2</fullName>
    </alternativeName>
    <alternativeName>
        <fullName evidence="30">Tissue transglutaminase</fullName>
    </alternativeName>
    <alternativeName>
        <fullName evidence="29">Transglutaminase-2</fullName>
    </alternativeName>
</protein>
<dbReference type="CTD" id="7052"/>
<dbReference type="InterPro" id="IPR013783">
    <property type="entry name" value="Ig-like_fold"/>
</dbReference>
<name>A0A3Q0H7B1_ALLSI</name>
<dbReference type="Gene3D" id="3.90.260.10">
    <property type="entry name" value="Transglutaminase-like"/>
    <property type="match status" value="1"/>
</dbReference>
<dbReference type="AlphaFoldDB" id="A0A3Q0H7B1"/>
<dbReference type="EC" id="3.5.1.44" evidence="27"/>
<dbReference type="InterPro" id="IPR013808">
    <property type="entry name" value="Transglutaminase_AS"/>
</dbReference>
<keyword evidence="22" id="KW-0539">Nucleus</keyword>
<dbReference type="Pfam" id="PF00927">
    <property type="entry name" value="Transglut_C"/>
    <property type="match status" value="2"/>
</dbReference>
<feature type="signal peptide" evidence="43">
    <location>
        <begin position="1"/>
        <end position="16"/>
    </location>
</feature>
<evidence type="ECO:0000256" key="15">
    <source>
        <dbReference type="ARBA" id="ARBA00022723"/>
    </source>
</evidence>
<dbReference type="GO" id="GO:0003810">
    <property type="term" value="F:protein-glutamine gamma-glutamyltransferase activity"/>
    <property type="evidence" value="ECO:0007669"/>
    <property type="project" value="UniProtKB-EC"/>
</dbReference>
<comment type="subcellular location">
    <subcellularLocation>
        <location evidence="3">Cell membrane</location>
    </subcellularLocation>
    <subcellularLocation>
        <location evidence="4">Chromosome</location>
    </subcellularLocation>
    <subcellularLocation>
        <location evidence="6">Cytoplasm</location>
        <location evidence="6">Cytosol</location>
    </subcellularLocation>
    <subcellularLocation>
        <location evidence="2">Mitochondrion</location>
    </subcellularLocation>
    <subcellularLocation>
        <location evidence="1">Nucleus</location>
    </subcellularLocation>
    <subcellularLocation>
        <location evidence="5">Secreted</location>
        <location evidence="5">Extracellular space</location>
        <location evidence="5">Extracellular matrix</location>
    </subcellularLocation>
</comment>
<organism evidence="45 46">
    <name type="scientific">Alligator sinensis</name>
    <name type="common">Chinese alligator</name>
    <dbReference type="NCBI Taxonomy" id="38654"/>
    <lineage>
        <taxon>Eukaryota</taxon>
        <taxon>Metazoa</taxon>
        <taxon>Chordata</taxon>
        <taxon>Craniata</taxon>
        <taxon>Vertebrata</taxon>
        <taxon>Euteleostomi</taxon>
        <taxon>Archelosauria</taxon>
        <taxon>Archosauria</taxon>
        <taxon>Crocodylia</taxon>
        <taxon>Alligatoridae</taxon>
        <taxon>Alligatorinae</taxon>
        <taxon>Alligator</taxon>
    </lineage>
</organism>
<keyword evidence="17" id="KW-0378">Hydrolase</keyword>
<dbReference type="InterPro" id="IPR008958">
    <property type="entry name" value="Transglutaminase_C"/>
</dbReference>
<evidence type="ECO:0000256" key="10">
    <source>
        <dbReference type="ARBA" id="ARBA00022490"/>
    </source>
</evidence>
<evidence type="ECO:0000256" key="20">
    <source>
        <dbReference type="ARBA" id="ARBA00023134"/>
    </source>
</evidence>
<feature type="domain" description="Transglutaminase-like" evidence="44">
    <location>
        <begin position="300"/>
        <end position="392"/>
    </location>
</feature>
<dbReference type="GO" id="GO:0006508">
    <property type="term" value="P:proteolysis"/>
    <property type="evidence" value="ECO:0007669"/>
    <property type="project" value="UniProtKB-KW"/>
</dbReference>
<dbReference type="SUPFAM" id="SSF49309">
    <property type="entry name" value="Transglutaminase, two C-terminal domains"/>
    <property type="match status" value="2"/>
</dbReference>
<dbReference type="SMART" id="SM00460">
    <property type="entry name" value="TGc"/>
    <property type="match status" value="1"/>
</dbReference>
<evidence type="ECO:0000256" key="1">
    <source>
        <dbReference type="ARBA" id="ARBA00004123"/>
    </source>
</evidence>
<evidence type="ECO:0000256" key="17">
    <source>
        <dbReference type="ARBA" id="ARBA00022801"/>
    </source>
</evidence>
<evidence type="ECO:0000256" key="3">
    <source>
        <dbReference type="ARBA" id="ARBA00004236"/>
    </source>
</evidence>
<feature type="binding site" evidence="42">
    <location>
        <position position="429"/>
    </location>
    <ligand>
        <name>Ca(2+)</name>
        <dbReference type="ChEBI" id="CHEBI:29108"/>
    </ligand>
</feature>
<dbReference type="GO" id="GO:0050568">
    <property type="term" value="F:protein-glutamine glutaminase activity"/>
    <property type="evidence" value="ECO:0007669"/>
    <property type="project" value="UniProtKB-EC"/>
</dbReference>
<evidence type="ECO:0000256" key="4">
    <source>
        <dbReference type="ARBA" id="ARBA00004286"/>
    </source>
</evidence>
<dbReference type="SUPFAM" id="SSF54001">
    <property type="entry name" value="Cysteine proteinases"/>
    <property type="match status" value="1"/>
</dbReference>
<evidence type="ECO:0000256" key="13">
    <source>
        <dbReference type="ARBA" id="ARBA00022670"/>
    </source>
</evidence>
<keyword evidence="9" id="KW-1003">Cell membrane</keyword>
<evidence type="ECO:0000256" key="23">
    <source>
        <dbReference type="ARBA" id="ARBA00023315"/>
    </source>
</evidence>
<dbReference type="InterPro" id="IPR036238">
    <property type="entry name" value="Transglutaminase_C_sf"/>
</dbReference>
<evidence type="ECO:0000313" key="46">
    <source>
        <dbReference type="RefSeq" id="XP_025067949.1"/>
    </source>
</evidence>
<dbReference type="RefSeq" id="XP_025067949.1">
    <property type="nucleotide sequence ID" value="XM_025212164.1"/>
</dbReference>
<keyword evidence="13" id="KW-0645">Protease</keyword>
<dbReference type="PANTHER" id="PTHR11590:SF6">
    <property type="entry name" value="PROTEIN-GLUTAMINE GAMMA-GLUTAMYLTRANSFERASE 2"/>
    <property type="match status" value="1"/>
</dbReference>
<dbReference type="InterPro" id="IPR014756">
    <property type="entry name" value="Ig_E-set"/>
</dbReference>
<dbReference type="Pfam" id="PF00868">
    <property type="entry name" value="Transglut_N"/>
    <property type="match status" value="1"/>
</dbReference>
<evidence type="ECO:0000256" key="19">
    <source>
        <dbReference type="ARBA" id="ARBA00023128"/>
    </source>
</evidence>
<dbReference type="Gene3D" id="2.60.40.10">
    <property type="entry name" value="Immunoglobulins"/>
    <property type="match status" value="3"/>
</dbReference>
<evidence type="ECO:0000256" key="16">
    <source>
        <dbReference type="ARBA" id="ARBA00022741"/>
    </source>
</evidence>
<evidence type="ECO:0000256" key="25">
    <source>
        <dbReference type="ARBA" id="ARBA00036377"/>
    </source>
</evidence>
<keyword evidence="16" id="KW-0547">Nucleotide-binding</keyword>
<evidence type="ECO:0000256" key="26">
    <source>
        <dbReference type="ARBA" id="ARBA00036876"/>
    </source>
</evidence>
<feature type="active site" evidence="41">
    <location>
        <position position="366"/>
    </location>
</feature>
<keyword evidence="20" id="KW-0342">GTP-binding</keyword>
<keyword evidence="12" id="KW-0272">Extracellular matrix</keyword>
<comment type="catalytic activity">
    <reaction evidence="39">
        <text>L-glutaminyl-[protein] + (R)-noradrenaline = 5-(R)-noradrenalinyl-L-glutamyl-[protein] + NH4(+)</text>
        <dbReference type="Rhea" id="RHEA:66560"/>
        <dbReference type="Rhea" id="RHEA-COMP:10207"/>
        <dbReference type="Rhea" id="RHEA-COMP:17054"/>
        <dbReference type="ChEBI" id="CHEBI:28938"/>
        <dbReference type="ChEBI" id="CHEBI:30011"/>
        <dbReference type="ChEBI" id="CHEBI:72587"/>
        <dbReference type="ChEBI" id="CHEBI:167178"/>
    </reaction>
    <physiologicalReaction direction="left-to-right" evidence="39">
        <dbReference type="Rhea" id="RHEA:66561"/>
    </physiologicalReaction>
</comment>
<keyword evidence="45" id="KW-1185">Reference proteome</keyword>
<evidence type="ECO:0000256" key="40">
    <source>
        <dbReference type="ARBA" id="ARBA00048365"/>
    </source>
</evidence>
<evidence type="ECO:0000256" key="42">
    <source>
        <dbReference type="PIRSR" id="PIRSR000459-2"/>
    </source>
</evidence>
<evidence type="ECO:0000256" key="6">
    <source>
        <dbReference type="ARBA" id="ARBA00004514"/>
    </source>
</evidence>
<dbReference type="GO" id="GO:0005634">
    <property type="term" value="C:nucleus"/>
    <property type="evidence" value="ECO:0007669"/>
    <property type="project" value="UniProtKB-SubCell"/>
</dbReference>
<evidence type="ECO:0000256" key="31">
    <source>
        <dbReference type="ARBA" id="ARBA00042099"/>
    </source>
</evidence>
<comment type="catalytic activity">
    <reaction evidence="40">
        <text>L-glutaminyl-[protein] + dopamine = 5-dopaminyl-L-glutamyl-[protein] + NH4(+)</text>
        <dbReference type="Rhea" id="RHEA:66556"/>
        <dbReference type="Rhea" id="RHEA-COMP:10207"/>
        <dbReference type="Rhea" id="RHEA-COMP:17053"/>
        <dbReference type="ChEBI" id="CHEBI:28938"/>
        <dbReference type="ChEBI" id="CHEBI:30011"/>
        <dbReference type="ChEBI" id="CHEBI:59905"/>
        <dbReference type="ChEBI" id="CHEBI:167175"/>
    </reaction>
    <physiologicalReaction direction="left-to-right" evidence="40">
        <dbReference type="Rhea" id="RHEA:66557"/>
    </physiologicalReaction>
</comment>
<feature type="active site" evidence="41">
    <location>
        <position position="389"/>
    </location>
</feature>
<dbReference type="InParanoid" id="A0A3Q0H7B1"/>
<keyword evidence="23" id="KW-0012">Acyltransferase</keyword>
<evidence type="ECO:0000256" key="39">
    <source>
        <dbReference type="ARBA" id="ARBA00048230"/>
    </source>
</evidence>
<evidence type="ECO:0000259" key="44">
    <source>
        <dbReference type="SMART" id="SM00460"/>
    </source>
</evidence>
<dbReference type="FunFam" id="2.60.40.10:FF:000278">
    <property type="entry name" value="Protein-glutamine gamma-glutamyltransferase 2"/>
    <property type="match status" value="1"/>
</dbReference>
<dbReference type="EC" id="2.3.2.13" evidence="24"/>
<evidence type="ECO:0000256" key="32">
    <source>
        <dbReference type="ARBA" id="ARBA00042105"/>
    </source>
</evidence>
<dbReference type="FunFam" id="3.90.260.10:FF:000001">
    <property type="entry name" value="Protein-glutamine gamma-glutamyltransferase 2"/>
    <property type="match status" value="1"/>
</dbReference>
<dbReference type="InterPro" id="IPR036985">
    <property type="entry name" value="Transglutaminase-like_sf"/>
</dbReference>
<dbReference type="FunCoup" id="A0A3Q0H7B1">
    <property type="interactions" value="734"/>
</dbReference>
<evidence type="ECO:0000256" key="37">
    <source>
        <dbReference type="ARBA" id="ARBA00047868"/>
    </source>
</evidence>
<evidence type="ECO:0000256" key="30">
    <source>
        <dbReference type="ARBA" id="ARBA00041677"/>
    </source>
</evidence>
<dbReference type="GeneID" id="102387365"/>
<dbReference type="InterPro" id="IPR038765">
    <property type="entry name" value="Papain-like_cys_pep_sf"/>
</dbReference>
<dbReference type="Proteomes" id="UP000189705">
    <property type="component" value="Unplaced"/>
</dbReference>
<comment type="catalytic activity">
    <reaction evidence="37">
        <text>L-glutaminyl-[protein] + H2O = L-glutamyl-[protein] + NH4(+)</text>
        <dbReference type="Rhea" id="RHEA:16441"/>
        <dbReference type="Rhea" id="RHEA-COMP:10207"/>
        <dbReference type="Rhea" id="RHEA-COMP:10208"/>
        <dbReference type="ChEBI" id="CHEBI:15377"/>
        <dbReference type="ChEBI" id="CHEBI:28938"/>
        <dbReference type="ChEBI" id="CHEBI:29973"/>
        <dbReference type="ChEBI" id="CHEBI:30011"/>
        <dbReference type="EC" id="3.5.1.44"/>
    </reaction>
    <physiologicalReaction direction="left-to-right" evidence="37">
        <dbReference type="Rhea" id="RHEA:16442"/>
    </physiologicalReaction>
</comment>
<keyword evidence="15 42" id="KW-0479">Metal-binding</keyword>
<evidence type="ECO:0000256" key="11">
    <source>
        <dbReference type="ARBA" id="ARBA00022525"/>
    </source>
</evidence>
<dbReference type="InterPro" id="IPR023608">
    <property type="entry name" value="Transglutaminase_animal"/>
</dbReference>
<dbReference type="FunFam" id="2.60.40.10:FF:000090">
    <property type="entry name" value="Protein-glutamine gamma-glutamyltransferase 2"/>
    <property type="match status" value="1"/>
</dbReference>
<evidence type="ECO:0000256" key="35">
    <source>
        <dbReference type="ARBA" id="ARBA00043104"/>
    </source>
</evidence>
<accession>A0A3Q0H7B1</accession>
<feature type="binding site" evidence="42">
    <location>
        <position position="431"/>
    </location>
    <ligand>
        <name>Ca(2+)</name>
        <dbReference type="ChEBI" id="CHEBI:29108"/>
    </ligand>
</feature>
<feature type="chain" id="PRO_5017979433" description="Protein-glutamine gamma-glutamyltransferase 2" evidence="43">
    <location>
        <begin position="17"/>
        <end position="719"/>
    </location>
</feature>
<evidence type="ECO:0000256" key="28">
    <source>
        <dbReference type="ARBA" id="ARBA00040561"/>
    </source>
</evidence>
<dbReference type="InterPro" id="IPR050779">
    <property type="entry name" value="Transglutaminase"/>
</dbReference>
<evidence type="ECO:0000256" key="7">
    <source>
        <dbReference type="ARBA" id="ARBA00005968"/>
    </source>
</evidence>
<evidence type="ECO:0000256" key="33">
    <source>
        <dbReference type="ARBA" id="ARBA00042239"/>
    </source>
</evidence>
<sequence length="719" mass="80638">MLAFLLCSPLLHQVKARDASFASFLEGREQGRRCDLVLETCDLQHESNGVTHRTEEMGSQRLVVRRGQPFTIMLHFAGRGYEDGVDTLALNVQTGPCPTETWGTRSHFPVSSRLQASAWSAAVEQQDGTALSLSLCSPPDARIGLYTLTMEASTGYQGTSFRLGDFILLFNPWCPEDTVYLEDEDQRTEYVLTQQGIIYQGSNDFIVSAPWNFGQFEDNMVETCLLLLDTNPKFFRDQNRDCSRRNCPVYIGRVVSAMVNCNDDQGVLAGRWDNQYSDGVSPMSWIGSVEILRRWSKFGCQPVRYGQCWVFAAVACTVLRCLGIPTRVVTNYNSAHDTNQNLVIDRYLDERGSLQQGSKDMIWNFHCWVESWMARPDLSAGYDGWQALDPTPQEKSEGVYCCGPSPVKAIKEGDLVLNYDIPFVFTEVNADLIYWILQSDGSRKKTVHPSIVGKSISTKGVGRDSREDITHHYKYPEGSDKEREVFAKAKRQKRPVPQEETGMTMRIKVPQGANNGCDFDVVAAIHNDTDAERQCRLMFCARVASYNGNVGPECGMKDLLNVTLPPRGDKVVPLRVLYEKYGHCLTQDNVVKVVALLVEYQTREHIVAMRDIYVKNPDIKIRILGEPKQKRKLVAEITLTNPLATPLNGCSFTVEGAGLTEGQKIQELDCPVEPGQEAKARVDLMPRQAGLRKLVVDFESDKLKGVKGFRNVIIAPLPK</sequence>
<keyword evidence="18 42" id="KW-0106">Calcium</keyword>